<feature type="non-terminal residue" evidence="1">
    <location>
        <position position="66"/>
    </location>
</feature>
<organism evidence="1 2">
    <name type="scientific">Rhizophagus irregularis</name>
    <dbReference type="NCBI Taxonomy" id="588596"/>
    <lineage>
        <taxon>Eukaryota</taxon>
        <taxon>Fungi</taxon>
        <taxon>Fungi incertae sedis</taxon>
        <taxon>Mucoromycota</taxon>
        <taxon>Glomeromycotina</taxon>
        <taxon>Glomeromycetes</taxon>
        <taxon>Glomerales</taxon>
        <taxon>Glomeraceae</taxon>
        <taxon>Rhizophagus</taxon>
    </lineage>
</organism>
<dbReference type="EMBL" id="LLXI01000849">
    <property type="protein sequence ID" value="PKY50267.1"/>
    <property type="molecule type" value="Genomic_DNA"/>
</dbReference>
<evidence type="ECO:0008006" key="3">
    <source>
        <dbReference type="Google" id="ProtNLM"/>
    </source>
</evidence>
<evidence type="ECO:0000313" key="2">
    <source>
        <dbReference type="Proteomes" id="UP000234323"/>
    </source>
</evidence>
<proteinExistence type="predicted"/>
<sequence length="66" mass="7988">MPHSKKALLGVVIWFQENGWMNVELMKRYIDYLNCMRSSNSQSRFPAIMVFDFFRKHLKESVKEKF</sequence>
<name>A0A2I1GUG4_9GLOM</name>
<accession>A0A2I1GUG4</accession>
<dbReference type="VEuPathDB" id="FungiDB:RhiirA1_417370"/>
<reference evidence="1 2" key="1">
    <citation type="submission" date="2015-10" db="EMBL/GenBank/DDBJ databases">
        <title>Genome analyses suggest a sexual origin of heterokaryosis in a supposedly ancient asexual fungus.</title>
        <authorList>
            <person name="Ropars J."/>
            <person name="Sedzielewska K."/>
            <person name="Noel J."/>
            <person name="Charron P."/>
            <person name="Farinelli L."/>
            <person name="Marton T."/>
            <person name="Kruger M."/>
            <person name="Pelin A."/>
            <person name="Brachmann A."/>
            <person name="Corradi N."/>
        </authorList>
    </citation>
    <scope>NUCLEOTIDE SEQUENCE [LARGE SCALE GENOMIC DNA]</scope>
    <source>
        <strain evidence="1 2">A4</strain>
    </source>
</reference>
<comment type="caution">
    <text evidence="1">The sequence shown here is derived from an EMBL/GenBank/DDBJ whole genome shotgun (WGS) entry which is preliminary data.</text>
</comment>
<dbReference type="AlphaFoldDB" id="A0A2I1GUG4"/>
<evidence type="ECO:0000313" key="1">
    <source>
        <dbReference type="EMBL" id="PKY50267.1"/>
    </source>
</evidence>
<dbReference type="Proteomes" id="UP000234323">
    <property type="component" value="Unassembled WGS sequence"/>
</dbReference>
<protein>
    <recommendedName>
        <fullName evidence="3">DDE-1 domain-containing protein</fullName>
    </recommendedName>
</protein>
<keyword evidence="2" id="KW-1185">Reference proteome</keyword>
<gene>
    <name evidence="1" type="ORF">RhiirA4_406286</name>
</gene>